<evidence type="ECO:0000313" key="8">
    <source>
        <dbReference type="Proteomes" id="UP000192140"/>
    </source>
</evidence>
<evidence type="ECO:0000256" key="4">
    <source>
        <dbReference type="ARBA" id="ARBA00023125"/>
    </source>
</evidence>
<dbReference type="CDD" id="cd07377">
    <property type="entry name" value="WHTH_GntR"/>
    <property type="match status" value="1"/>
</dbReference>
<dbReference type="SMART" id="SM00345">
    <property type="entry name" value="HTH_GNTR"/>
    <property type="match status" value="1"/>
</dbReference>
<dbReference type="PANTHER" id="PTHR46577:SF1">
    <property type="entry name" value="HTH-TYPE TRANSCRIPTIONAL REGULATORY PROTEIN GABR"/>
    <property type="match status" value="1"/>
</dbReference>
<dbReference type="Pfam" id="PF00392">
    <property type="entry name" value="GntR"/>
    <property type="match status" value="1"/>
</dbReference>
<keyword evidence="3" id="KW-0805">Transcription regulation</keyword>
<accession>A0A1S7U9V4</accession>
<sequence>MYLDNIALILKPKCFDQDYTEFIFTFRICTVDIALHNSQIAGAGSILGHADFLGRIRLLWTHGRTTLVKNEGASSAVTELPLAALSIDRALDEPMQRQIYRALRDLILRRVLPPGLRLPSSRSLAKDILVSRNTVVAAYEQLATEGYVQMRPGARTCVVDLPAGPSSPRSVENPIRGDGNLVRGGLTMRRHSLYPAHAGHVGLRPSTPDIRGFPFKTWNRLMGRRFQAKSEELFGYNHVAGYPPLQSAIAKYLQAYRGVRCKASQVVITNGAQSALDLIARLLLKEGDLVWMDEPGYRGAQGAFIAAGARLAPLPVNSEGWRLQALPRDPVRLIYTTPSCQQPLGSTMLMDQRLRLLEIAQAQGAWIIEDDFDSEYRMSGTSVPAMQGVDVSERTIYIGTFAKTLFPALRIGFMVLPDAIGADFSHALFVSGHFAGLPLQATLADFIEQGHFARHLRRMRRLYGMRRAYFLKLVDEHLGDWLEPFESDVGIQLTFRLKGDLDDQAIANRANARLLNVMPLSNHYLHGRAENGFVLGYAALDERTMESLITNFAEIIHAESTSSGRRGSG</sequence>
<dbReference type="InterPro" id="IPR015421">
    <property type="entry name" value="PyrdxlP-dep_Trfase_major"/>
</dbReference>
<keyword evidence="5" id="KW-0804">Transcription</keyword>
<evidence type="ECO:0000256" key="5">
    <source>
        <dbReference type="ARBA" id="ARBA00023163"/>
    </source>
</evidence>
<dbReference type="CDD" id="cd00609">
    <property type="entry name" value="AAT_like"/>
    <property type="match status" value="1"/>
</dbReference>
<protein>
    <submittedName>
        <fullName evidence="7">Rhizopine catabolism regulatory protein MocR</fullName>
    </submittedName>
</protein>
<evidence type="ECO:0000256" key="1">
    <source>
        <dbReference type="ARBA" id="ARBA00005384"/>
    </source>
</evidence>
<dbReference type="GO" id="GO:0003677">
    <property type="term" value="F:DNA binding"/>
    <property type="evidence" value="ECO:0007669"/>
    <property type="project" value="UniProtKB-KW"/>
</dbReference>
<organism evidence="7 8">
    <name type="scientific">Agrobacterium deltaense NCPPB 1641</name>
    <dbReference type="NCBI Taxonomy" id="1183425"/>
    <lineage>
        <taxon>Bacteria</taxon>
        <taxon>Pseudomonadati</taxon>
        <taxon>Pseudomonadota</taxon>
        <taxon>Alphaproteobacteria</taxon>
        <taxon>Hyphomicrobiales</taxon>
        <taxon>Rhizobiaceae</taxon>
        <taxon>Rhizobium/Agrobacterium group</taxon>
        <taxon>Agrobacterium</taxon>
    </lineage>
</organism>
<dbReference type="EMBL" id="FCNP01000049">
    <property type="protein sequence ID" value="CVI63582.1"/>
    <property type="molecule type" value="Genomic_DNA"/>
</dbReference>
<keyword evidence="4" id="KW-0238">DNA-binding</keyword>
<dbReference type="InterPro" id="IPR015424">
    <property type="entry name" value="PyrdxlP-dep_Trfase"/>
</dbReference>
<dbReference type="InterPro" id="IPR004839">
    <property type="entry name" value="Aminotransferase_I/II_large"/>
</dbReference>
<dbReference type="Gene3D" id="3.40.640.10">
    <property type="entry name" value="Type I PLP-dependent aspartate aminotransferase-like (Major domain)"/>
    <property type="match status" value="1"/>
</dbReference>
<name>A0A1S7U9V4_9HYPH</name>
<dbReference type="GO" id="GO:0003700">
    <property type="term" value="F:DNA-binding transcription factor activity"/>
    <property type="evidence" value="ECO:0007669"/>
    <property type="project" value="InterPro"/>
</dbReference>
<evidence type="ECO:0000313" key="7">
    <source>
        <dbReference type="EMBL" id="CVI63582.1"/>
    </source>
</evidence>
<keyword evidence="8" id="KW-1185">Reference proteome</keyword>
<evidence type="ECO:0000259" key="6">
    <source>
        <dbReference type="PROSITE" id="PS50949"/>
    </source>
</evidence>
<keyword evidence="2" id="KW-0663">Pyridoxal phosphate</keyword>
<dbReference type="Gene3D" id="1.10.10.10">
    <property type="entry name" value="Winged helix-like DNA-binding domain superfamily/Winged helix DNA-binding domain"/>
    <property type="match status" value="1"/>
</dbReference>
<reference evidence="7" key="1">
    <citation type="submission" date="2016-01" db="EMBL/GenBank/DDBJ databases">
        <authorList>
            <person name="Regsiter A."/>
            <person name="william w."/>
        </authorList>
    </citation>
    <scope>NUCLEOTIDE SEQUENCE</scope>
    <source>
        <strain evidence="7">NCPPB 1641</strain>
    </source>
</reference>
<dbReference type="InterPro" id="IPR051446">
    <property type="entry name" value="HTH_trans_reg/aminotransferase"/>
</dbReference>
<dbReference type="InterPro" id="IPR036388">
    <property type="entry name" value="WH-like_DNA-bd_sf"/>
</dbReference>
<dbReference type="PRINTS" id="PR00035">
    <property type="entry name" value="HTHGNTR"/>
</dbReference>
<evidence type="ECO:0000256" key="3">
    <source>
        <dbReference type="ARBA" id="ARBA00023015"/>
    </source>
</evidence>
<comment type="similarity">
    <text evidence="1">In the C-terminal section; belongs to the class-I pyridoxal-phosphate-dependent aminotransferase family.</text>
</comment>
<comment type="caution">
    <text evidence="7">The sequence shown here is derived from an EMBL/GenBank/DDBJ whole genome shotgun (WGS) entry which is preliminary data.</text>
</comment>
<evidence type="ECO:0000256" key="2">
    <source>
        <dbReference type="ARBA" id="ARBA00022898"/>
    </source>
</evidence>
<dbReference type="SUPFAM" id="SSF53383">
    <property type="entry name" value="PLP-dependent transferases"/>
    <property type="match status" value="1"/>
</dbReference>
<dbReference type="RefSeq" id="WP_233283495.1">
    <property type="nucleotide sequence ID" value="NZ_LT009777.1"/>
</dbReference>
<dbReference type="Pfam" id="PF00155">
    <property type="entry name" value="Aminotran_1_2"/>
    <property type="match status" value="1"/>
</dbReference>
<gene>
    <name evidence="7" type="primary">mocR</name>
    <name evidence="7" type="ORF">AGR7A_pAt20289</name>
</gene>
<proteinExistence type="inferred from homology"/>
<dbReference type="InterPro" id="IPR000524">
    <property type="entry name" value="Tscrpt_reg_HTH_GntR"/>
</dbReference>
<feature type="domain" description="HTH gntR-type" evidence="6">
    <location>
        <begin position="93"/>
        <end position="161"/>
    </location>
</feature>
<dbReference type="InterPro" id="IPR036390">
    <property type="entry name" value="WH_DNA-bd_sf"/>
</dbReference>
<dbReference type="SUPFAM" id="SSF46785">
    <property type="entry name" value="Winged helix' DNA-binding domain"/>
    <property type="match status" value="1"/>
</dbReference>
<dbReference type="PANTHER" id="PTHR46577">
    <property type="entry name" value="HTH-TYPE TRANSCRIPTIONAL REGULATORY PROTEIN GABR"/>
    <property type="match status" value="1"/>
</dbReference>
<dbReference type="Proteomes" id="UP000192140">
    <property type="component" value="Unassembled WGS sequence"/>
</dbReference>
<dbReference type="GO" id="GO:0030170">
    <property type="term" value="F:pyridoxal phosphate binding"/>
    <property type="evidence" value="ECO:0007669"/>
    <property type="project" value="InterPro"/>
</dbReference>
<dbReference type="PROSITE" id="PS50949">
    <property type="entry name" value="HTH_GNTR"/>
    <property type="match status" value="1"/>
</dbReference>
<dbReference type="AlphaFoldDB" id="A0A1S7U9V4"/>